<keyword evidence="2" id="KW-1185">Reference proteome</keyword>
<dbReference type="AlphaFoldDB" id="A0AAV4RRN5"/>
<sequence length="85" mass="9642">MLECLSLISKKKRCEKMPSLNENRDSCYQALAAHSSTRTFIGQSRITITQIPLHPIHKHSPESLRGERLGISLRRRLAASIETKT</sequence>
<protein>
    <submittedName>
        <fullName evidence="1">Uncharacterized protein</fullName>
    </submittedName>
</protein>
<dbReference type="Proteomes" id="UP001054945">
    <property type="component" value="Unassembled WGS sequence"/>
</dbReference>
<evidence type="ECO:0000313" key="1">
    <source>
        <dbReference type="EMBL" id="GIY24390.1"/>
    </source>
</evidence>
<gene>
    <name evidence="1" type="ORF">CEXT_595371</name>
</gene>
<dbReference type="EMBL" id="BPLR01008401">
    <property type="protein sequence ID" value="GIY24390.1"/>
    <property type="molecule type" value="Genomic_DNA"/>
</dbReference>
<comment type="caution">
    <text evidence="1">The sequence shown here is derived from an EMBL/GenBank/DDBJ whole genome shotgun (WGS) entry which is preliminary data.</text>
</comment>
<organism evidence="1 2">
    <name type="scientific">Caerostris extrusa</name>
    <name type="common">Bark spider</name>
    <name type="synonym">Caerostris bankana</name>
    <dbReference type="NCBI Taxonomy" id="172846"/>
    <lineage>
        <taxon>Eukaryota</taxon>
        <taxon>Metazoa</taxon>
        <taxon>Ecdysozoa</taxon>
        <taxon>Arthropoda</taxon>
        <taxon>Chelicerata</taxon>
        <taxon>Arachnida</taxon>
        <taxon>Araneae</taxon>
        <taxon>Araneomorphae</taxon>
        <taxon>Entelegynae</taxon>
        <taxon>Araneoidea</taxon>
        <taxon>Araneidae</taxon>
        <taxon>Caerostris</taxon>
    </lineage>
</organism>
<name>A0AAV4RRN5_CAEEX</name>
<proteinExistence type="predicted"/>
<accession>A0AAV4RRN5</accession>
<reference evidence="1 2" key="1">
    <citation type="submission" date="2021-06" db="EMBL/GenBank/DDBJ databases">
        <title>Caerostris extrusa draft genome.</title>
        <authorList>
            <person name="Kono N."/>
            <person name="Arakawa K."/>
        </authorList>
    </citation>
    <scope>NUCLEOTIDE SEQUENCE [LARGE SCALE GENOMIC DNA]</scope>
</reference>
<evidence type="ECO:0000313" key="2">
    <source>
        <dbReference type="Proteomes" id="UP001054945"/>
    </source>
</evidence>